<proteinExistence type="predicted"/>
<evidence type="ECO:0008006" key="3">
    <source>
        <dbReference type="Google" id="ProtNLM"/>
    </source>
</evidence>
<reference evidence="1" key="1">
    <citation type="submission" date="2020-01" db="EMBL/GenBank/DDBJ databases">
        <authorList>
            <person name="Mishra B."/>
        </authorList>
    </citation>
    <scope>NUCLEOTIDE SEQUENCE [LARGE SCALE GENOMIC DNA]</scope>
</reference>
<accession>A0A6D2JW90</accession>
<evidence type="ECO:0000313" key="1">
    <source>
        <dbReference type="EMBL" id="CAA7044140.1"/>
    </source>
</evidence>
<organism evidence="1 2">
    <name type="scientific">Microthlaspi erraticum</name>
    <dbReference type="NCBI Taxonomy" id="1685480"/>
    <lineage>
        <taxon>Eukaryota</taxon>
        <taxon>Viridiplantae</taxon>
        <taxon>Streptophyta</taxon>
        <taxon>Embryophyta</taxon>
        <taxon>Tracheophyta</taxon>
        <taxon>Spermatophyta</taxon>
        <taxon>Magnoliopsida</taxon>
        <taxon>eudicotyledons</taxon>
        <taxon>Gunneridae</taxon>
        <taxon>Pentapetalae</taxon>
        <taxon>rosids</taxon>
        <taxon>malvids</taxon>
        <taxon>Brassicales</taxon>
        <taxon>Brassicaceae</taxon>
        <taxon>Coluteocarpeae</taxon>
        <taxon>Microthlaspi</taxon>
    </lineage>
</organism>
<sequence length="163" mass="18788">MLKHQIVRARSLWRKEEEEEGEPEETERPANYECCFETQDSNGGFDDSGVLVRGFDTSLARNDIKSAVWKHFESGGCEVSRVFVPIECHTSVPLGFAFVDVDDNEKALYLGGCYVGECTFHVVMAGSQKESCCFPNFRGCRDCGTFLIKRRRERRLQSRWERW</sequence>
<dbReference type="SUPFAM" id="SSF54928">
    <property type="entry name" value="RNA-binding domain, RBD"/>
    <property type="match status" value="1"/>
</dbReference>
<name>A0A6D2JW90_9BRAS</name>
<dbReference type="OrthoDB" id="1046468at2759"/>
<gene>
    <name evidence="1" type="ORF">MERR_LOCUS31375</name>
</gene>
<dbReference type="InterPro" id="IPR035979">
    <property type="entry name" value="RBD_domain_sf"/>
</dbReference>
<dbReference type="Proteomes" id="UP000467841">
    <property type="component" value="Unassembled WGS sequence"/>
</dbReference>
<dbReference type="AlphaFoldDB" id="A0A6D2JW90"/>
<dbReference type="GO" id="GO:0003676">
    <property type="term" value="F:nucleic acid binding"/>
    <property type="evidence" value="ECO:0007669"/>
    <property type="project" value="InterPro"/>
</dbReference>
<keyword evidence="2" id="KW-1185">Reference proteome</keyword>
<evidence type="ECO:0000313" key="2">
    <source>
        <dbReference type="Proteomes" id="UP000467841"/>
    </source>
</evidence>
<comment type="caution">
    <text evidence="1">The sequence shown here is derived from an EMBL/GenBank/DDBJ whole genome shotgun (WGS) entry which is preliminary data.</text>
</comment>
<protein>
    <recommendedName>
        <fullName evidence="3">RRM domain-containing protein</fullName>
    </recommendedName>
</protein>
<dbReference type="EMBL" id="CACVBM020001294">
    <property type="protein sequence ID" value="CAA7044140.1"/>
    <property type="molecule type" value="Genomic_DNA"/>
</dbReference>